<dbReference type="SUPFAM" id="SSF55060">
    <property type="entry name" value="GHMP Kinase, C-terminal domain"/>
    <property type="match status" value="1"/>
</dbReference>
<dbReference type="Gene3D" id="3.30.70.890">
    <property type="entry name" value="GHMP kinase, C-terminal domain"/>
    <property type="match status" value="1"/>
</dbReference>
<dbReference type="SUPFAM" id="SSF57756">
    <property type="entry name" value="Retrovirus zinc finger-like domains"/>
    <property type="match status" value="1"/>
</dbReference>
<feature type="compositionally biased region" description="Basic and acidic residues" evidence="5">
    <location>
        <begin position="1765"/>
        <end position="1775"/>
    </location>
</feature>
<dbReference type="GO" id="GO:0009702">
    <property type="term" value="F:L-arabinokinase activity"/>
    <property type="evidence" value="ECO:0007669"/>
    <property type="project" value="TreeGrafter"/>
</dbReference>
<keyword evidence="9" id="KW-1185">Reference proteome</keyword>
<dbReference type="SMART" id="SM00343">
    <property type="entry name" value="ZnF_C2HC"/>
    <property type="match status" value="1"/>
</dbReference>
<dbReference type="PROSITE" id="PS50158">
    <property type="entry name" value="ZF_CCHC"/>
    <property type="match status" value="1"/>
</dbReference>
<dbReference type="InterPro" id="IPR025724">
    <property type="entry name" value="GAG-pre-integrase_dom"/>
</dbReference>
<dbReference type="InterPro" id="IPR001878">
    <property type="entry name" value="Znf_CCHC"/>
</dbReference>
<keyword evidence="4" id="KW-0479">Metal-binding</keyword>
<dbReference type="FunFam" id="3.30.70.890:FF:000008">
    <property type="entry name" value="L-arabinokinase"/>
    <property type="match status" value="1"/>
</dbReference>
<evidence type="ECO:0000256" key="3">
    <source>
        <dbReference type="ARBA" id="ARBA00022840"/>
    </source>
</evidence>
<dbReference type="FunFam" id="3.30.230.10:FF:000037">
    <property type="entry name" value="L-arabinokinase"/>
    <property type="match status" value="1"/>
</dbReference>
<feature type="compositionally biased region" description="Basic and acidic residues" evidence="5">
    <location>
        <begin position="240"/>
        <end position="264"/>
    </location>
</feature>
<dbReference type="GO" id="GO:0005524">
    <property type="term" value="F:ATP binding"/>
    <property type="evidence" value="ECO:0007669"/>
    <property type="project" value="UniProtKB-KW"/>
</dbReference>
<dbReference type="Pfam" id="PF25597">
    <property type="entry name" value="SH3_retrovirus"/>
    <property type="match status" value="1"/>
</dbReference>
<dbReference type="Pfam" id="PF07727">
    <property type="entry name" value="RVT_2"/>
    <property type="match status" value="1"/>
</dbReference>
<keyword evidence="2" id="KW-0064">Aspartyl protease</keyword>
<evidence type="ECO:0000256" key="2">
    <source>
        <dbReference type="ARBA" id="ARBA00022750"/>
    </source>
</evidence>
<dbReference type="GO" id="GO:0008270">
    <property type="term" value="F:zinc ion binding"/>
    <property type="evidence" value="ECO:0007669"/>
    <property type="project" value="UniProtKB-KW"/>
</dbReference>
<evidence type="ECO:0000259" key="7">
    <source>
        <dbReference type="PROSITE" id="PS50994"/>
    </source>
</evidence>
<name>A0AAD8VNT7_LOLMU</name>
<reference evidence="8" key="1">
    <citation type="submission" date="2023-07" db="EMBL/GenBank/DDBJ databases">
        <title>A chromosome-level genome assembly of Lolium multiflorum.</title>
        <authorList>
            <person name="Chen Y."/>
            <person name="Copetti D."/>
            <person name="Kolliker R."/>
            <person name="Studer B."/>
        </authorList>
    </citation>
    <scope>NUCLEOTIDE SEQUENCE</scope>
    <source>
        <strain evidence="8">02402/16</strain>
        <tissue evidence="8">Leaf</tissue>
    </source>
</reference>
<dbReference type="GO" id="GO:0006012">
    <property type="term" value="P:galactose metabolic process"/>
    <property type="evidence" value="ECO:0007669"/>
    <property type="project" value="TreeGrafter"/>
</dbReference>
<evidence type="ECO:0000259" key="6">
    <source>
        <dbReference type="PROSITE" id="PS50158"/>
    </source>
</evidence>
<feature type="region of interest" description="Disordered" evidence="5">
    <location>
        <begin position="1760"/>
        <end position="1780"/>
    </location>
</feature>
<dbReference type="InterPro" id="IPR006204">
    <property type="entry name" value="GHMP_kinase_N_dom"/>
</dbReference>
<dbReference type="PRINTS" id="PR00959">
    <property type="entry name" value="MEVGALKINASE"/>
</dbReference>
<dbReference type="SUPFAM" id="SSF56672">
    <property type="entry name" value="DNA/RNA polymerases"/>
    <property type="match status" value="1"/>
</dbReference>
<dbReference type="InterPro" id="IPR043502">
    <property type="entry name" value="DNA/RNA_pol_sf"/>
</dbReference>
<comment type="caution">
    <text evidence="8">The sequence shown here is derived from an EMBL/GenBank/DDBJ whole genome shotgun (WGS) entry which is preliminary data.</text>
</comment>
<dbReference type="PANTHER" id="PTHR10457:SF12">
    <property type="entry name" value="OS06G0702500 PROTEIN"/>
    <property type="match status" value="1"/>
</dbReference>
<protein>
    <submittedName>
        <fullName evidence="8">Uncharacterized protein</fullName>
    </submittedName>
</protein>
<feature type="domain" description="CCHC-type" evidence="6">
    <location>
        <begin position="292"/>
        <end position="308"/>
    </location>
</feature>
<dbReference type="InterPro" id="IPR013103">
    <property type="entry name" value="RVT_2"/>
</dbReference>
<dbReference type="Pfam" id="PF14223">
    <property type="entry name" value="Retrotran_gag_2"/>
    <property type="match status" value="1"/>
</dbReference>
<proteinExistence type="predicted"/>
<dbReference type="GO" id="GO:0015074">
    <property type="term" value="P:DNA integration"/>
    <property type="evidence" value="ECO:0007669"/>
    <property type="project" value="InterPro"/>
</dbReference>
<dbReference type="GO" id="GO:0005829">
    <property type="term" value="C:cytosol"/>
    <property type="evidence" value="ECO:0007669"/>
    <property type="project" value="TreeGrafter"/>
</dbReference>
<dbReference type="Pfam" id="PF13976">
    <property type="entry name" value="gag_pre-integrs"/>
    <property type="match status" value="1"/>
</dbReference>
<dbReference type="InterPro" id="IPR057670">
    <property type="entry name" value="SH3_retrovirus"/>
</dbReference>
<dbReference type="Gene3D" id="3.30.230.10">
    <property type="match status" value="1"/>
</dbReference>
<accession>A0AAD8VNT7</accession>
<dbReference type="EMBL" id="JAUUTY010000007">
    <property type="protein sequence ID" value="KAK1611570.1"/>
    <property type="molecule type" value="Genomic_DNA"/>
</dbReference>
<dbReference type="GO" id="GO:0004190">
    <property type="term" value="F:aspartic-type endopeptidase activity"/>
    <property type="evidence" value="ECO:0007669"/>
    <property type="project" value="UniProtKB-KW"/>
</dbReference>
<dbReference type="PANTHER" id="PTHR10457">
    <property type="entry name" value="MEVALONATE KINASE/GALACTOKINASE"/>
    <property type="match status" value="1"/>
</dbReference>
<keyword evidence="3" id="KW-0067">ATP-binding</keyword>
<dbReference type="InterPro" id="IPR014721">
    <property type="entry name" value="Ribsml_uS5_D2-typ_fold_subgr"/>
</dbReference>
<dbReference type="Pfam" id="PF00098">
    <property type="entry name" value="zf-CCHC"/>
    <property type="match status" value="1"/>
</dbReference>
<dbReference type="Pfam" id="PF00288">
    <property type="entry name" value="GHMP_kinases_N"/>
    <property type="match status" value="1"/>
</dbReference>
<keyword evidence="1" id="KW-0547">Nucleotide-binding</keyword>
<dbReference type="Proteomes" id="UP001231189">
    <property type="component" value="Unassembled WGS sequence"/>
</dbReference>
<dbReference type="InterPro" id="IPR001584">
    <property type="entry name" value="Integrase_cat-core"/>
</dbReference>
<dbReference type="InterPro" id="IPR036397">
    <property type="entry name" value="RNaseH_sf"/>
</dbReference>
<feature type="region of interest" description="Disordered" evidence="5">
    <location>
        <begin position="205"/>
        <end position="225"/>
    </location>
</feature>
<feature type="region of interest" description="Disordered" evidence="5">
    <location>
        <begin position="240"/>
        <end position="281"/>
    </location>
</feature>
<dbReference type="GO" id="GO:0004335">
    <property type="term" value="F:galactokinase activity"/>
    <property type="evidence" value="ECO:0007669"/>
    <property type="project" value="TreeGrafter"/>
</dbReference>
<dbReference type="Pfam" id="PF22936">
    <property type="entry name" value="Pol_BBD"/>
    <property type="match status" value="1"/>
</dbReference>
<dbReference type="CDD" id="cd09272">
    <property type="entry name" value="RNase_HI_RT_Ty1"/>
    <property type="match status" value="1"/>
</dbReference>
<organism evidence="8 9">
    <name type="scientific">Lolium multiflorum</name>
    <name type="common">Italian ryegrass</name>
    <name type="synonym">Lolium perenne subsp. multiflorum</name>
    <dbReference type="NCBI Taxonomy" id="4521"/>
    <lineage>
        <taxon>Eukaryota</taxon>
        <taxon>Viridiplantae</taxon>
        <taxon>Streptophyta</taxon>
        <taxon>Embryophyta</taxon>
        <taxon>Tracheophyta</taxon>
        <taxon>Spermatophyta</taxon>
        <taxon>Magnoliopsida</taxon>
        <taxon>Liliopsida</taxon>
        <taxon>Poales</taxon>
        <taxon>Poaceae</taxon>
        <taxon>BOP clade</taxon>
        <taxon>Pooideae</taxon>
        <taxon>Poodae</taxon>
        <taxon>Poeae</taxon>
        <taxon>Poeae Chloroplast Group 2 (Poeae type)</taxon>
        <taxon>Loliodinae</taxon>
        <taxon>Loliinae</taxon>
        <taxon>Lolium</taxon>
    </lineage>
</organism>
<feature type="compositionally biased region" description="Basic and acidic residues" evidence="5">
    <location>
        <begin position="272"/>
        <end position="281"/>
    </location>
</feature>
<dbReference type="GO" id="GO:0003676">
    <property type="term" value="F:nucleic acid binding"/>
    <property type="evidence" value="ECO:0007669"/>
    <property type="project" value="InterPro"/>
</dbReference>
<dbReference type="InterPro" id="IPR054722">
    <property type="entry name" value="PolX-like_BBD"/>
</dbReference>
<sequence length="1982" mass="220073">MSSDEDEKKAAAQKALVDAQASGKPLMMMPRTNAVPIQYPMLNDTNYMVWATKMKFILRNLRVWKAIEGEDEVDEEVDGGAMAALSQSVPDSMVMTLADYATAKEAWEAIREMRVGEDKVKRARAQVLKRQLNKMEMSRGETIAEYSVKITNLVSEIKSLDGKVTDTEVVEKLFSLVTDKFTDIIGTIEQFSDITKMTVPEAIGRLRTHEENQKGRKEAKDNGEKLLYSHADLEARIAKERKKFEGSSSKKPDSRDGGKGRGQDRSQGAGRGKGDRFIDERRPRDYDKSKVKCFNCNETGHFAKECKQPDRRLKANLVKKGDDEDVHLLLMEKCTLTLDAPDTKHRVFLNERKVIPKFKGGQNIAWYLDTGASNHMTGCREKFAELDTKVTGSVKFGDGSIVEICGKGSVLFECQNGEHRILTEVYYIPRLKSNIISIGQLDEYGCKTLVVDGYMTLWDRARKVLARVRRSSNRLYILNIEESKPECWIAKSMEDAWLWHARYGHVNFHALKKLADMEMVNGMPHIDHIERVCDGCLVGKQHRASFPAVSSFRAAAPLELLHGDLCGPITPATNAGKKYFLLLVDDFSRFMWIVLIRSKDEAFEAFLKVKAATEMELKLQVCSLRTDRGGEFTSREFYDYCEEKGIKRFITAPYSPQQNGVVERRNQTVVAMARSLLKSKNMPNIFWGEAVTTAVYLLNRAPTKSLPGKTPYEAFYGRKPNVAHLRTFGCVGHVKKPTPHLTKLEDRSTKMVFIGYETSAHSKAYRMYDPVVKNVHISRDVVFEEERVWAWGNEPVGANTTSEPFVVEFSTHLDAGVEVLGDDLQETDNADDTDVFDTRINDGLIEDGDGYADHYPELDYPELDVGDPKASPATPVQAAPNSPRTPDAAASADASSESEPLRLRNVSSIYRDTVPIDLEYSGLCLLGIEEPTNFNEANGVPSWKRAMEEELSSIHENKTWTLTTLPAGHKAIGLKWVYKLKKDSKGEVLKHKARLVAKGYVQRQGIDFEEVFAPVARLETVRLLIAIAAQEGWQVHHMDVKSAFLNGDLVEEVYVAQAPGFEKKGEEHKVLKLHKALYGLRQAPRAWNSKLDKSLVALGFKKCPLEHAVYKRGQQGDRLLVGVYVDDLIITGGSTREIEAFKNQMKNLFSMSDLGLLSYYLGIEVHQNSGKISLSQSAYAAKVLDKCGMKDCNPTLIPMDPGTKLSKESSNSLVDNTQYRSIVGSLRYLIHTRPDIAHSVGIVSRFMEKPTTEHLAAVKQVLRYVKGTLDHGCVYTKGEEGLKLHGYSDSDHAGDIDDRKSTSGMVFYLGCNPISWCSQKQKVVALSSCEAEYIAASTACQGLWLGRLLADLMMKTEVEPVVLRIDNQSAISLCKNPFNGARRLQDAIVLGYQLQRTPGKDVEIPDWYSLSGAEIGAHPILENIEKEGSTESCCEDFEILHGDLQGLTDTMTFLKSLSGLAGSEFKNSEVQSRERTAASVLFDWEREIYVARAPGRLDVMGGIADYSGSLVLQLPLREACHVAIQRNHPSEQKLWKHAQARQLEKEGVVPVVQIVSFGSDLSNRAPTFDMDLSDFMDGDKPISYEKARRFFCQDPSQKWAAYVAGTILILMTELGVQFTDSMSILVSSAVPEGKGVSSSASVEVATMSAIAAAYGLNITPRDLALLCQKVENHVVGAPCGVMDQMTSACGEANKLLAMVCQPAEVKELVTIPNHMRFWGIDSGIRHSVGGGDYGSVRIGTYMGRKMIKCAASDIVSVSSTSDASARSDDSKENGRDVPSSEASMEYLCNLPPHRYEAAYSKDIPEIVTGDAFLVKYGDHNDTVTVIDPKRSYSVKAPTRHPIYENFRVETFKALLTAAHTDEQLAALGELMYQCHYSYNACGLGSDGTDRLVNLVQEMQHRKTREDGSPSLFGAKITGGGSGGSVCVIGKNCLESAEEIAEIQQRYKAATGYQPILFDGSSPGAGKFGHLKIRWRRPLSPIA</sequence>
<dbReference type="SUPFAM" id="SSF53098">
    <property type="entry name" value="Ribonuclease H-like"/>
    <property type="match status" value="1"/>
</dbReference>
<keyword evidence="2" id="KW-0645">Protease</keyword>
<feature type="region of interest" description="Disordered" evidence="5">
    <location>
        <begin position="846"/>
        <end position="899"/>
    </location>
</feature>
<evidence type="ECO:0000256" key="5">
    <source>
        <dbReference type="SAM" id="MobiDB-lite"/>
    </source>
</evidence>
<keyword evidence="4" id="KW-0862">Zinc</keyword>
<dbReference type="InterPro" id="IPR020568">
    <property type="entry name" value="Ribosomal_Su5_D2-typ_SF"/>
</dbReference>
<evidence type="ECO:0000313" key="8">
    <source>
        <dbReference type="EMBL" id="KAK1611570.1"/>
    </source>
</evidence>
<dbReference type="SUPFAM" id="SSF54211">
    <property type="entry name" value="Ribosomal protein S5 domain 2-like"/>
    <property type="match status" value="1"/>
</dbReference>
<feature type="compositionally biased region" description="Low complexity" evidence="5">
    <location>
        <begin position="887"/>
        <end position="898"/>
    </location>
</feature>
<keyword evidence="4" id="KW-0863">Zinc-finger</keyword>
<dbReference type="Gene3D" id="4.10.60.10">
    <property type="entry name" value="Zinc finger, CCHC-type"/>
    <property type="match status" value="1"/>
</dbReference>
<feature type="domain" description="Integrase catalytic" evidence="7">
    <location>
        <begin position="553"/>
        <end position="719"/>
    </location>
</feature>
<dbReference type="Pfam" id="PF00665">
    <property type="entry name" value="rve"/>
    <property type="match status" value="1"/>
</dbReference>
<dbReference type="InterPro" id="IPR036554">
    <property type="entry name" value="GHMP_kinase_C_sf"/>
</dbReference>
<evidence type="ECO:0000256" key="1">
    <source>
        <dbReference type="ARBA" id="ARBA00022741"/>
    </source>
</evidence>
<dbReference type="InterPro" id="IPR036875">
    <property type="entry name" value="Znf_CCHC_sf"/>
</dbReference>
<gene>
    <name evidence="8" type="ORF">QYE76_035243</name>
</gene>
<dbReference type="Gene3D" id="3.30.420.10">
    <property type="entry name" value="Ribonuclease H-like superfamily/Ribonuclease H"/>
    <property type="match status" value="1"/>
</dbReference>
<evidence type="ECO:0000256" key="4">
    <source>
        <dbReference type="PROSITE-ProRule" id="PRU00047"/>
    </source>
</evidence>
<feature type="compositionally biased region" description="Basic and acidic residues" evidence="5">
    <location>
        <begin position="207"/>
        <end position="224"/>
    </location>
</feature>
<dbReference type="InterPro" id="IPR012337">
    <property type="entry name" value="RNaseH-like_sf"/>
</dbReference>
<keyword evidence="2" id="KW-0378">Hydrolase</keyword>
<dbReference type="PROSITE" id="PS50994">
    <property type="entry name" value="INTEGRASE"/>
    <property type="match status" value="1"/>
</dbReference>
<evidence type="ECO:0000313" key="9">
    <source>
        <dbReference type="Proteomes" id="UP001231189"/>
    </source>
</evidence>